<dbReference type="GO" id="GO:0003677">
    <property type="term" value="F:DNA binding"/>
    <property type="evidence" value="ECO:0007669"/>
    <property type="project" value="UniProtKB-KW"/>
</dbReference>
<dbReference type="AlphaFoldDB" id="A0AAV8VIE3"/>
<proteinExistence type="predicted"/>
<sequence>MENGNPDCMAHVDDSAILVSLPWFAGSSQGPPLCNIENNIFDQEGGIVITPSYPGCKEVIREAFVRMKLPESTLATAIESLSQATLKQYNSTYKTWWEYCCSRNLCRFTAEVPQVLSYLQEMLDKKIWKYGTFNTSRSALSLILPGNVGSDLRIRRFLKGIQCVPKSLLTIGISETE</sequence>
<dbReference type="SUPFAM" id="SSF47823">
    <property type="entry name" value="lambda integrase-like, N-terminal domain"/>
    <property type="match status" value="1"/>
</dbReference>
<dbReference type="PANTHER" id="PTHR35617">
    <property type="entry name" value="PHAGE_INTEGRASE DOMAIN-CONTAINING PROTEIN"/>
    <property type="match status" value="1"/>
</dbReference>
<evidence type="ECO:0000313" key="3">
    <source>
        <dbReference type="Proteomes" id="UP001159042"/>
    </source>
</evidence>
<dbReference type="Proteomes" id="UP001159042">
    <property type="component" value="Unassembled WGS sequence"/>
</dbReference>
<comment type="caution">
    <text evidence="2">The sequence shown here is derived from an EMBL/GenBank/DDBJ whole genome shotgun (WGS) entry which is preliminary data.</text>
</comment>
<protein>
    <submittedName>
        <fullName evidence="2">Uncharacterized protein</fullName>
    </submittedName>
</protein>
<organism evidence="2 3">
    <name type="scientific">Exocentrus adspersus</name>
    <dbReference type="NCBI Taxonomy" id="1586481"/>
    <lineage>
        <taxon>Eukaryota</taxon>
        <taxon>Metazoa</taxon>
        <taxon>Ecdysozoa</taxon>
        <taxon>Arthropoda</taxon>
        <taxon>Hexapoda</taxon>
        <taxon>Insecta</taxon>
        <taxon>Pterygota</taxon>
        <taxon>Neoptera</taxon>
        <taxon>Endopterygota</taxon>
        <taxon>Coleoptera</taxon>
        <taxon>Polyphaga</taxon>
        <taxon>Cucujiformia</taxon>
        <taxon>Chrysomeloidea</taxon>
        <taxon>Cerambycidae</taxon>
        <taxon>Lamiinae</taxon>
        <taxon>Acanthocinini</taxon>
        <taxon>Exocentrus</taxon>
    </lineage>
</organism>
<dbReference type="EMBL" id="JANEYG010000085">
    <property type="protein sequence ID" value="KAJ8913905.1"/>
    <property type="molecule type" value="Genomic_DNA"/>
</dbReference>
<dbReference type="PANTHER" id="PTHR35617:SF3">
    <property type="entry name" value="CORE-BINDING (CB) DOMAIN-CONTAINING PROTEIN"/>
    <property type="match status" value="1"/>
</dbReference>
<name>A0AAV8VIE3_9CUCU</name>
<evidence type="ECO:0000313" key="2">
    <source>
        <dbReference type="EMBL" id="KAJ8913905.1"/>
    </source>
</evidence>
<evidence type="ECO:0000256" key="1">
    <source>
        <dbReference type="ARBA" id="ARBA00023125"/>
    </source>
</evidence>
<gene>
    <name evidence="2" type="ORF">NQ315_005702</name>
</gene>
<keyword evidence="3" id="KW-1185">Reference proteome</keyword>
<reference evidence="2 3" key="1">
    <citation type="journal article" date="2023" name="Insect Mol. Biol.">
        <title>Genome sequencing provides insights into the evolution of gene families encoding plant cell wall-degrading enzymes in longhorned beetles.</title>
        <authorList>
            <person name="Shin N.R."/>
            <person name="Okamura Y."/>
            <person name="Kirsch R."/>
            <person name="Pauchet Y."/>
        </authorList>
    </citation>
    <scope>NUCLEOTIDE SEQUENCE [LARGE SCALE GENOMIC DNA]</scope>
    <source>
        <strain evidence="2">EAD_L_NR</strain>
    </source>
</reference>
<keyword evidence="1" id="KW-0238">DNA-binding</keyword>
<accession>A0AAV8VIE3</accession>
<dbReference type="InterPro" id="IPR010998">
    <property type="entry name" value="Integrase_recombinase_N"/>
</dbReference>
<dbReference type="Gene3D" id="1.10.150.130">
    <property type="match status" value="1"/>
</dbReference>